<dbReference type="Proteomes" id="UP001152836">
    <property type="component" value="Unassembled WGS sequence"/>
</dbReference>
<keyword evidence="3" id="KW-1185">Reference proteome</keyword>
<name>A0AAU9ZWU1_PHORO</name>
<evidence type="ECO:0000313" key="3">
    <source>
        <dbReference type="Proteomes" id="UP001152836"/>
    </source>
</evidence>
<accession>A0AAU9ZWU1</accession>
<reference evidence="2" key="1">
    <citation type="submission" date="2022-06" db="EMBL/GenBank/DDBJ databases">
        <authorList>
            <person name="Andreotti S."/>
            <person name="Wyler E."/>
        </authorList>
    </citation>
    <scope>NUCLEOTIDE SEQUENCE</scope>
</reference>
<dbReference type="AlphaFoldDB" id="A0AAU9ZWU1"/>
<keyword evidence="1" id="KW-0732">Signal</keyword>
<sequence length="70" mass="7664">MALGVFLGLVLASLLLLSLWRQSSQRRQLPPGPTPLPVIGNILQVDLKNISKSLRESLLLDSIGLPVLFF</sequence>
<feature type="signal peptide" evidence="1">
    <location>
        <begin position="1"/>
        <end position="25"/>
    </location>
</feature>
<organism evidence="2 3">
    <name type="scientific">Phodopus roborovskii</name>
    <name type="common">Roborovski's desert hamster</name>
    <name type="synonym">Cricetulus roborovskii</name>
    <dbReference type="NCBI Taxonomy" id="109678"/>
    <lineage>
        <taxon>Eukaryota</taxon>
        <taxon>Metazoa</taxon>
        <taxon>Chordata</taxon>
        <taxon>Craniata</taxon>
        <taxon>Vertebrata</taxon>
        <taxon>Euteleostomi</taxon>
        <taxon>Mammalia</taxon>
        <taxon>Eutheria</taxon>
        <taxon>Euarchontoglires</taxon>
        <taxon>Glires</taxon>
        <taxon>Rodentia</taxon>
        <taxon>Myomorpha</taxon>
        <taxon>Muroidea</taxon>
        <taxon>Cricetidae</taxon>
        <taxon>Cricetinae</taxon>
        <taxon>Phodopus</taxon>
    </lineage>
</organism>
<evidence type="ECO:0000313" key="2">
    <source>
        <dbReference type="EMBL" id="CAH6959676.1"/>
    </source>
</evidence>
<dbReference type="EMBL" id="CALSGD010001525">
    <property type="protein sequence ID" value="CAH6959676.1"/>
    <property type="molecule type" value="Genomic_DNA"/>
</dbReference>
<protein>
    <submittedName>
        <fullName evidence="2">Cyp2c66 protein</fullName>
    </submittedName>
</protein>
<feature type="chain" id="PRO_5043650721" evidence="1">
    <location>
        <begin position="26"/>
        <end position="70"/>
    </location>
</feature>
<gene>
    <name evidence="2" type="primary">Cyp2c66</name>
    <name evidence="2" type="ORF">PHOROB_LOCUS13201</name>
</gene>
<comment type="caution">
    <text evidence="2">The sequence shown here is derived from an EMBL/GenBank/DDBJ whole genome shotgun (WGS) entry which is preliminary data.</text>
</comment>
<evidence type="ECO:0000256" key="1">
    <source>
        <dbReference type="SAM" id="SignalP"/>
    </source>
</evidence>
<proteinExistence type="predicted"/>